<dbReference type="Proteomes" id="UP000198711">
    <property type="component" value="Unassembled WGS sequence"/>
</dbReference>
<dbReference type="EMBL" id="FNNO01000002">
    <property type="protein sequence ID" value="SDW34206.1"/>
    <property type="molecule type" value="Genomic_DNA"/>
</dbReference>
<dbReference type="InterPro" id="IPR008979">
    <property type="entry name" value="Galactose-bd-like_sf"/>
</dbReference>
<reference evidence="4 5" key="1">
    <citation type="submission" date="2016-10" db="EMBL/GenBank/DDBJ databases">
        <authorList>
            <person name="Varghese N."/>
            <person name="Submissions S."/>
        </authorList>
    </citation>
    <scope>NUCLEOTIDE SEQUENCE [LARGE SCALE GENOMIC DNA]</scope>
    <source>
        <strain evidence="4 5">DSM 25353</strain>
    </source>
</reference>
<dbReference type="RefSeq" id="WP_257574679.1">
    <property type="nucleotide sequence ID" value="NZ_FNNO01000002.1"/>
</dbReference>
<proteinExistence type="predicted"/>
<name>A0A8X8IDD5_9BACT</name>
<dbReference type="Pfam" id="PF21467">
    <property type="entry name" value="BetaGal_gal-bd"/>
    <property type="match status" value="1"/>
</dbReference>
<gene>
    <name evidence="4" type="ORF">SAMN05444410_10242</name>
</gene>
<keyword evidence="2" id="KW-0326">Glycosidase</keyword>
<evidence type="ECO:0000256" key="2">
    <source>
        <dbReference type="ARBA" id="ARBA00023295"/>
    </source>
</evidence>
<evidence type="ECO:0000259" key="3">
    <source>
        <dbReference type="Pfam" id="PF21467"/>
    </source>
</evidence>
<protein>
    <submittedName>
        <fullName evidence="4">Beta-galactosidase</fullName>
    </submittedName>
</protein>
<dbReference type="AlphaFoldDB" id="A0A8X8IDD5"/>
<evidence type="ECO:0000313" key="4">
    <source>
        <dbReference type="EMBL" id="SDW34206.1"/>
    </source>
</evidence>
<sequence>MINGQQIGVLDRRLKQDSLLLPASYATGTLDILVENMGRYWSIGPQQTIYLPAEWLKKGKNEIEVFEMLQPGQEVLKGVEQPVLNKLQTG</sequence>
<organism evidence="4 5">
    <name type="scientific">Hydrobacter penzbergensis</name>
    <dbReference type="NCBI Taxonomy" id="1235997"/>
    <lineage>
        <taxon>Bacteria</taxon>
        <taxon>Pseudomonadati</taxon>
        <taxon>Bacteroidota</taxon>
        <taxon>Chitinophagia</taxon>
        <taxon>Chitinophagales</taxon>
        <taxon>Chitinophagaceae</taxon>
        <taxon>Hydrobacter</taxon>
    </lineage>
</organism>
<dbReference type="GO" id="GO:0016798">
    <property type="term" value="F:hydrolase activity, acting on glycosyl bonds"/>
    <property type="evidence" value="ECO:0007669"/>
    <property type="project" value="UniProtKB-KW"/>
</dbReference>
<feature type="domain" description="Beta-galactosidase galactose-binding" evidence="3">
    <location>
        <begin position="35"/>
        <end position="61"/>
    </location>
</feature>
<keyword evidence="1" id="KW-0378">Hydrolase</keyword>
<dbReference type="InterPro" id="IPR048913">
    <property type="entry name" value="BetaGal_gal-bd"/>
</dbReference>
<accession>A0A8X8IDD5</accession>
<evidence type="ECO:0000256" key="1">
    <source>
        <dbReference type="ARBA" id="ARBA00022801"/>
    </source>
</evidence>
<dbReference type="SUPFAM" id="SSF49785">
    <property type="entry name" value="Galactose-binding domain-like"/>
    <property type="match status" value="1"/>
</dbReference>
<comment type="caution">
    <text evidence="4">The sequence shown here is derived from an EMBL/GenBank/DDBJ whole genome shotgun (WGS) entry which is preliminary data.</text>
</comment>
<dbReference type="Gene3D" id="2.60.120.260">
    <property type="entry name" value="Galactose-binding domain-like"/>
    <property type="match status" value="1"/>
</dbReference>
<keyword evidence="5" id="KW-1185">Reference proteome</keyword>
<evidence type="ECO:0000313" key="5">
    <source>
        <dbReference type="Proteomes" id="UP000198711"/>
    </source>
</evidence>